<feature type="compositionally biased region" description="Low complexity" evidence="1">
    <location>
        <begin position="61"/>
        <end position="75"/>
    </location>
</feature>
<dbReference type="EMBL" id="CP004353">
    <property type="protein sequence ID" value="AHI23668.1"/>
    <property type="molecule type" value="Genomic_DNA"/>
</dbReference>
<organism evidence="3 4">
    <name type="scientific">Corynebacterium vitaeruminis DSM 20294</name>
    <dbReference type="NCBI Taxonomy" id="1224164"/>
    <lineage>
        <taxon>Bacteria</taxon>
        <taxon>Bacillati</taxon>
        <taxon>Actinomycetota</taxon>
        <taxon>Actinomycetes</taxon>
        <taxon>Mycobacteriales</taxon>
        <taxon>Corynebacteriaceae</taxon>
        <taxon>Corynebacterium</taxon>
    </lineage>
</organism>
<protein>
    <submittedName>
        <fullName evidence="3">Protocatechuate 3,4-dioxygenase beta subunit</fullName>
    </submittedName>
</protein>
<dbReference type="eggNOG" id="COG3485">
    <property type="taxonomic scope" value="Bacteria"/>
</dbReference>
<keyword evidence="4" id="KW-1185">Reference proteome</keyword>
<dbReference type="GO" id="GO:0008199">
    <property type="term" value="F:ferric iron binding"/>
    <property type="evidence" value="ECO:0007669"/>
    <property type="project" value="InterPro"/>
</dbReference>
<dbReference type="CDD" id="cd03457">
    <property type="entry name" value="intradiol_dioxygenase_like"/>
    <property type="match status" value="1"/>
</dbReference>
<accession>W5YAV3</accession>
<feature type="compositionally biased region" description="Low complexity" evidence="1">
    <location>
        <begin position="310"/>
        <end position="320"/>
    </location>
</feature>
<sequence length="329" mass="33850">MTRLTSFEGRPLARPNDDIEDQGLAFDVATILSRRRVLAGLGIGAGSIALAACGANGSSSASTSSSAAAPSASASEKSYTEMVSETAGPYPGDGSNGPDVLEESGIVRQDLTTNIDGSGKVDGVPLTLEMNLIDMTNGNKPMANAAVYVWHCSAQGKYSMYSDGVTDQTWLRGVQVSDSDGLVTFKTIVPGCYTGRWPHIHFEVFTSVDDISDSTKNVLTSQIAVPEDVATAVYQTAGYDGSTDNLKQVTLDTDNVFGDGYDQQIPTVTGSVTGGYTFAIDVPIDTTTAQQVSMAGGAGGPGGPGGAGMPDGMPSGMPMPSGTPPQPPQ</sequence>
<dbReference type="PATRIC" id="fig|1224164.3.peg.2309"/>
<reference evidence="3 4" key="1">
    <citation type="submission" date="2013-02" db="EMBL/GenBank/DDBJ databases">
        <title>The complete genome sequence of Corynebacterium vitaeruminis DSM 20294.</title>
        <authorList>
            <person name="Ruckert C."/>
            <person name="Albersmeier A."/>
            <person name="Kalinowski J."/>
        </authorList>
    </citation>
    <scope>NUCLEOTIDE SEQUENCE [LARGE SCALE GENOMIC DNA]</scope>
    <source>
        <strain evidence="4">ATCC 10234</strain>
    </source>
</reference>
<dbReference type="GO" id="GO:0016702">
    <property type="term" value="F:oxidoreductase activity, acting on single donors with incorporation of molecular oxygen, incorporation of two atoms of oxygen"/>
    <property type="evidence" value="ECO:0007669"/>
    <property type="project" value="InterPro"/>
</dbReference>
<keyword evidence="3" id="KW-0560">Oxidoreductase</keyword>
<dbReference type="PROSITE" id="PS51318">
    <property type="entry name" value="TAT"/>
    <property type="match status" value="1"/>
</dbReference>
<keyword evidence="3" id="KW-0223">Dioxygenase</keyword>
<evidence type="ECO:0000313" key="3">
    <source>
        <dbReference type="EMBL" id="AHI23668.1"/>
    </source>
</evidence>
<dbReference type="Gene3D" id="2.60.130.10">
    <property type="entry name" value="Aromatic compound dioxygenase"/>
    <property type="match status" value="1"/>
</dbReference>
<feature type="domain" description="Intradiol ring-cleavage dioxygenases" evidence="2">
    <location>
        <begin position="97"/>
        <end position="195"/>
    </location>
</feature>
<dbReference type="STRING" id="1224164.B843_11450"/>
<dbReference type="PANTHER" id="PTHR34315:SF1">
    <property type="entry name" value="INTRADIOL RING-CLEAVAGE DIOXYGENASES DOMAIN-CONTAINING PROTEIN-RELATED"/>
    <property type="match status" value="1"/>
</dbReference>
<feature type="compositionally biased region" description="Gly residues" evidence="1">
    <location>
        <begin position="296"/>
        <end position="309"/>
    </location>
</feature>
<dbReference type="InterPro" id="IPR000627">
    <property type="entry name" value="Intradiol_dOase_C"/>
</dbReference>
<evidence type="ECO:0000313" key="4">
    <source>
        <dbReference type="Proteomes" id="UP000019222"/>
    </source>
</evidence>
<dbReference type="HOGENOM" id="CLU_027719_2_0_11"/>
<dbReference type="InterPro" id="IPR015889">
    <property type="entry name" value="Intradiol_dOase_core"/>
</dbReference>
<dbReference type="SUPFAM" id="SSF49482">
    <property type="entry name" value="Aromatic compound dioxygenase"/>
    <property type="match status" value="1"/>
</dbReference>
<dbReference type="RefSeq" id="WP_025253653.1">
    <property type="nucleotide sequence ID" value="NZ_CP004353.1"/>
</dbReference>
<feature type="region of interest" description="Disordered" evidence="1">
    <location>
        <begin position="61"/>
        <end position="101"/>
    </location>
</feature>
<gene>
    <name evidence="3" type="ORF">B843_11450</name>
</gene>
<proteinExistence type="predicted"/>
<name>W5YAV3_9CORY</name>
<evidence type="ECO:0000256" key="1">
    <source>
        <dbReference type="SAM" id="MobiDB-lite"/>
    </source>
</evidence>
<dbReference type="Pfam" id="PF00775">
    <property type="entry name" value="Dioxygenase_C"/>
    <property type="match status" value="1"/>
</dbReference>
<feature type="region of interest" description="Disordered" evidence="1">
    <location>
        <begin position="294"/>
        <end position="329"/>
    </location>
</feature>
<dbReference type="AlphaFoldDB" id="W5YAV3"/>
<dbReference type="InterPro" id="IPR006311">
    <property type="entry name" value="TAT_signal"/>
</dbReference>
<evidence type="ECO:0000259" key="2">
    <source>
        <dbReference type="Pfam" id="PF00775"/>
    </source>
</evidence>
<dbReference type="PANTHER" id="PTHR34315">
    <property type="match status" value="1"/>
</dbReference>
<dbReference type="Proteomes" id="UP000019222">
    <property type="component" value="Chromosome"/>
</dbReference>
<dbReference type="KEGG" id="cvt:B843_11450"/>